<dbReference type="GO" id="GO:0009887">
    <property type="term" value="P:animal organ morphogenesis"/>
    <property type="evidence" value="ECO:0007669"/>
    <property type="project" value="TreeGrafter"/>
</dbReference>
<dbReference type="Proteomes" id="UP000319801">
    <property type="component" value="Unassembled WGS sequence"/>
</dbReference>
<proteinExistence type="predicted"/>
<reference evidence="9 10" key="1">
    <citation type="journal article" date="2019" name="Genome Biol. Evol.">
        <title>Whole-Genome Sequencing of the Giant Devil Catfish, Bagarius yarrelli.</title>
        <authorList>
            <person name="Jiang W."/>
            <person name="Lv Y."/>
            <person name="Cheng L."/>
            <person name="Yang K."/>
            <person name="Chao B."/>
            <person name="Wang X."/>
            <person name="Li Y."/>
            <person name="Pan X."/>
            <person name="You X."/>
            <person name="Zhang Y."/>
            <person name="Yang J."/>
            <person name="Li J."/>
            <person name="Zhang X."/>
            <person name="Liu S."/>
            <person name="Sun C."/>
            <person name="Yang J."/>
            <person name="Shi Q."/>
        </authorList>
    </citation>
    <scope>NUCLEOTIDE SEQUENCE [LARGE SCALE GENOMIC DNA]</scope>
    <source>
        <strain evidence="9">JWS20170419001</strain>
        <tissue evidence="9">Muscle</tissue>
    </source>
</reference>
<dbReference type="InterPro" id="IPR008993">
    <property type="entry name" value="TIMP-like_OB-fold"/>
</dbReference>
<dbReference type="FunFam" id="2.10.25.10:FF:000081">
    <property type="entry name" value="Netrin 1"/>
    <property type="match status" value="1"/>
</dbReference>
<dbReference type="CDD" id="cd03579">
    <property type="entry name" value="NTR_netrin-1_like"/>
    <property type="match status" value="1"/>
</dbReference>
<dbReference type="GO" id="GO:0009888">
    <property type="term" value="P:tissue development"/>
    <property type="evidence" value="ECO:0007669"/>
    <property type="project" value="TreeGrafter"/>
</dbReference>
<evidence type="ECO:0000256" key="4">
    <source>
        <dbReference type="ARBA" id="ARBA00022737"/>
    </source>
</evidence>
<evidence type="ECO:0000313" key="10">
    <source>
        <dbReference type="Proteomes" id="UP000319801"/>
    </source>
</evidence>
<dbReference type="Pfam" id="PF01759">
    <property type="entry name" value="NTR"/>
    <property type="match status" value="1"/>
</dbReference>
<name>A0A556TVU8_BAGYA</name>
<dbReference type="GO" id="GO:0005604">
    <property type="term" value="C:basement membrane"/>
    <property type="evidence" value="ECO:0007669"/>
    <property type="project" value="TreeGrafter"/>
</dbReference>
<dbReference type="Gene3D" id="2.10.25.10">
    <property type="entry name" value="Laminin"/>
    <property type="match status" value="1"/>
</dbReference>
<dbReference type="InterPro" id="IPR018933">
    <property type="entry name" value="Netrin_module_non-TIMP"/>
</dbReference>
<dbReference type="CDD" id="cd00055">
    <property type="entry name" value="EGF_Lam"/>
    <property type="match status" value="1"/>
</dbReference>
<comment type="caution">
    <text evidence="9">The sequence shown here is derived from an EMBL/GenBank/DDBJ whole genome shotgun (WGS) entry which is preliminary data.</text>
</comment>
<dbReference type="GO" id="GO:0005576">
    <property type="term" value="C:extracellular region"/>
    <property type="evidence" value="ECO:0007669"/>
    <property type="project" value="UniProtKB-SubCell"/>
</dbReference>
<dbReference type="InterPro" id="IPR001134">
    <property type="entry name" value="Netrin_domain"/>
</dbReference>
<dbReference type="GO" id="GO:0008045">
    <property type="term" value="P:motor neuron axon guidance"/>
    <property type="evidence" value="ECO:0007669"/>
    <property type="project" value="TreeGrafter"/>
</dbReference>
<evidence type="ECO:0000256" key="5">
    <source>
        <dbReference type="ARBA" id="ARBA00023157"/>
    </source>
</evidence>
<dbReference type="FunFam" id="2.40.50.120:FF:000001">
    <property type="entry name" value="Netrin 1"/>
    <property type="match status" value="1"/>
</dbReference>
<keyword evidence="7" id="KW-0424">Laminin EGF-like domain</keyword>
<dbReference type="PROSITE" id="PS50189">
    <property type="entry name" value="NTR"/>
    <property type="match status" value="1"/>
</dbReference>
<dbReference type="InterPro" id="IPR002049">
    <property type="entry name" value="LE_dom"/>
</dbReference>
<dbReference type="Gene3D" id="2.40.50.120">
    <property type="match status" value="1"/>
</dbReference>
<evidence type="ECO:0000256" key="6">
    <source>
        <dbReference type="ARBA" id="ARBA00023180"/>
    </source>
</evidence>
<evidence type="ECO:0000256" key="2">
    <source>
        <dbReference type="ARBA" id="ARBA00022525"/>
    </source>
</evidence>
<dbReference type="SMART" id="SM00180">
    <property type="entry name" value="EGF_Lam"/>
    <property type="match status" value="1"/>
</dbReference>
<dbReference type="InterPro" id="IPR056863">
    <property type="entry name" value="LMN_ATRN_NET-like_EGF"/>
</dbReference>
<dbReference type="GO" id="GO:0016358">
    <property type="term" value="P:dendrite development"/>
    <property type="evidence" value="ECO:0007669"/>
    <property type="project" value="TreeGrafter"/>
</dbReference>
<protein>
    <submittedName>
        <fullName evidence="9">Netrin-1</fullName>
    </submittedName>
</protein>
<evidence type="ECO:0000256" key="3">
    <source>
        <dbReference type="ARBA" id="ARBA00022729"/>
    </source>
</evidence>
<feature type="domain" description="NTR" evidence="8">
    <location>
        <begin position="122"/>
        <end position="361"/>
    </location>
</feature>
<keyword evidence="10" id="KW-1185">Reference proteome</keyword>
<sequence>MVSNIRDKERKIKAWILYTSDLLSAPSAGACHCNLHARRCRFNMELYKLSGRRSGGVCLNCRHNTAGRHCHYCKEGYYRDMTKPISHRRACKACDCHPVGAAEIPVASPTATYTISEEPTDCDSHCKASKGKMKVTMKKYCKKDFGTYLGLIYWRICSMSKTDAAVCGPSSESGSGYRVLRSCSVFGCKSGPKPREPVGMNGRPVGVHSSHSDTALFFPLNWVQFAHSRPPAAKPGHSNVLEGTIHAPVANECKTVQVHVLKGDKAGEWWKFTINIISVYKQGEHRIRRGDQLLWVRAKDVACKCPKIKPGRKYLLLGSDDEDSRGQSGVVADKASLLVPWKDQWARRLRKFQQRDKRGKC</sequence>
<comment type="subcellular location">
    <subcellularLocation>
        <location evidence="1">Secreted</location>
    </subcellularLocation>
</comment>
<gene>
    <name evidence="9" type="ORF">Baya_4222</name>
</gene>
<dbReference type="PANTHER" id="PTHR10574:SF437">
    <property type="entry name" value="NETRIN-1"/>
    <property type="match status" value="1"/>
</dbReference>
<dbReference type="PROSITE" id="PS01248">
    <property type="entry name" value="EGF_LAM_1"/>
    <property type="match status" value="1"/>
</dbReference>
<keyword evidence="3" id="KW-0732">Signal</keyword>
<dbReference type="InterPro" id="IPR050440">
    <property type="entry name" value="Laminin/Netrin_ECM"/>
</dbReference>
<dbReference type="AlphaFoldDB" id="A0A556TVU8"/>
<dbReference type="Pfam" id="PF24973">
    <property type="entry name" value="EGF_LMN_ATRN"/>
    <property type="match status" value="1"/>
</dbReference>
<dbReference type="EMBL" id="VCAZ01000022">
    <property type="protein sequence ID" value="TSK87508.1"/>
    <property type="molecule type" value="Genomic_DNA"/>
</dbReference>
<dbReference type="PANTHER" id="PTHR10574">
    <property type="entry name" value="NETRIN/LAMININ-RELATED"/>
    <property type="match status" value="1"/>
</dbReference>
<keyword evidence="2" id="KW-0964">Secreted</keyword>
<accession>A0A556TVU8</accession>
<evidence type="ECO:0000256" key="1">
    <source>
        <dbReference type="ARBA" id="ARBA00004613"/>
    </source>
</evidence>
<keyword evidence="6" id="KW-0325">Glycoprotein</keyword>
<evidence type="ECO:0000256" key="7">
    <source>
        <dbReference type="ARBA" id="ARBA00023292"/>
    </source>
</evidence>
<organism evidence="9 10">
    <name type="scientific">Bagarius yarrelli</name>
    <name type="common">Goonch</name>
    <name type="synonym">Bagrus yarrelli</name>
    <dbReference type="NCBI Taxonomy" id="175774"/>
    <lineage>
        <taxon>Eukaryota</taxon>
        <taxon>Metazoa</taxon>
        <taxon>Chordata</taxon>
        <taxon>Craniata</taxon>
        <taxon>Vertebrata</taxon>
        <taxon>Euteleostomi</taxon>
        <taxon>Actinopterygii</taxon>
        <taxon>Neopterygii</taxon>
        <taxon>Teleostei</taxon>
        <taxon>Ostariophysi</taxon>
        <taxon>Siluriformes</taxon>
        <taxon>Sisoridae</taxon>
        <taxon>Sisorinae</taxon>
        <taxon>Bagarius</taxon>
    </lineage>
</organism>
<evidence type="ECO:0000313" key="9">
    <source>
        <dbReference type="EMBL" id="TSK87508.1"/>
    </source>
</evidence>
<dbReference type="SUPFAM" id="SSF50242">
    <property type="entry name" value="TIMP-like"/>
    <property type="match status" value="1"/>
</dbReference>
<dbReference type="SMART" id="SM00643">
    <property type="entry name" value="C345C"/>
    <property type="match status" value="1"/>
</dbReference>
<keyword evidence="4" id="KW-0677">Repeat</keyword>
<keyword evidence="5" id="KW-1015">Disulfide bond</keyword>
<dbReference type="OrthoDB" id="5984158at2759"/>
<evidence type="ECO:0000259" key="8">
    <source>
        <dbReference type="PROSITE" id="PS50189"/>
    </source>
</evidence>